<protein>
    <recommendedName>
        <fullName evidence="1">SchA/CurD-like domain-containing protein</fullName>
    </recommendedName>
</protein>
<proteinExistence type="predicted"/>
<dbReference type="RefSeq" id="WP_168115847.1">
    <property type="nucleotide sequence ID" value="NZ_BOON01000028.1"/>
</dbReference>
<evidence type="ECO:0000313" key="3">
    <source>
        <dbReference type="Proteomes" id="UP000599074"/>
    </source>
</evidence>
<dbReference type="AlphaFoldDB" id="A0A8J3TDF5"/>
<feature type="domain" description="SchA/CurD-like" evidence="1">
    <location>
        <begin position="1"/>
        <end position="113"/>
    </location>
</feature>
<sequence>MNRCALTFTVRPGTESDVARILSWYPRPATGGPPGRIPLVRRVSVLLAGNRVVRVMEVNGDPTEVLVELGRRPRIRALEAALDPYLEQPRDLSHPDGVRDFLERARLDRVHDRATPAQLLPTGGRKSAQRVVLSCPVRPGCGLDAARLLARIRDLTPETPTTLARTTIFARGDVVVWVVDVAGEPEEGLDGLAAVAVGSGCAREVSRYVDAAHDITGRAGFRRFLTTRTMRMLTDRRAEVPSPMPA</sequence>
<organism evidence="2 3">
    <name type="scientific">Planosporangium mesophilum</name>
    <dbReference type="NCBI Taxonomy" id="689768"/>
    <lineage>
        <taxon>Bacteria</taxon>
        <taxon>Bacillati</taxon>
        <taxon>Actinomycetota</taxon>
        <taxon>Actinomycetes</taxon>
        <taxon>Micromonosporales</taxon>
        <taxon>Micromonosporaceae</taxon>
        <taxon>Planosporangium</taxon>
    </lineage>
</organism>
<feature type="domain" description="SchA/CurD-like" evidence="1">
    <location>
        <begin position="132"/>
        <end position="235"/>
    </location>
</feature>
<keyword evidence="3" id="KW-1185">Reference proteome</keyword>
<accession>A0A8J3TDF5</accession>
<dbReference type="Pfam" id="PF04486">
    <property type="entry name" value="SchA_CurD"/>
    <property type="match status" value="2"/>
</dbReference>
<reference evidence="2" key="1">
    <citation type="submission" date="2021-01" db="EMBL/GenBank/DDBJ databases">
        <title>Whole genome shotgun sequence of Planosporangium mesophilum NBRC 109066.</title>
        <authorList>
            <person name="Komaki H."/>
            <person name="Tamura T."/>
        </authorList>
    </citation>
    <scope>NUCLEOTIDE SEQUENCE</scope>
    <source>
        <strain evidence="2">NBRC 109066</strain>
    </source>
</reference>
<dbReference type="InterPro" id="IPR007575">
    <property type="entry name" value="SchA_CurD-like"/>
</dbReference>
<comment type="caution">
    <text evidence="2">The sequence shown here is derived from an EMBL/GenBank/DDBJ whole genome shotgun (WGS) entry which is preliminary data.</text>
</comment>
<name>A0A8J3TDF5_9ACTN</name>
<evidence type="ECO:0000259" key="1">
    <source>
        <dbReference type="Pfam" id="PF04486"/>
    </source>
</evidence>
<dbReference type="Proteomes" id="UP000599074">
    <property type="component" value="Unassembled WGS sequence"/>
</dbReference>
<evidence type="ECO:0000313" key="2">
    <source>
        <dbReference type="EMBL" id="GII23476.1"/>
    </source>
</evidence>
<dbReference type="EMBL" id="BOON01000028">
    <property type="protein sequence ID" value="GII23476.1"/>
    <property type="molecule type" value="Genomic_DNA"/>
</dbReference>
<gene>
    <name evidence="2" type="ORF">Pme01_30730</name>
</gene>